<dbReference type="PIRSF" id="PIRSF003085">
    <property type="entry name" value="CMAS"/>
    <property type="match status" value="1"/>
</dbReference>
<feature type="domain" description="DUF7884" evidence="6">
    <location>
        <begin position="7"/>
        <end position="78"/>
    </location>
</feature>
<protein>
    <submittedName>
        <fullName evidence="7">Cyclopropane-fatty-acyl-phospholipid synthase</fullName>
    </submittedName>
</protein>
<dbReference type="Pfam" id="PF02353">
    <property type="entry name" value="CMAS"/>
    <property type="match status" value="1"/>
</dbReference>
<proteinExistence type="inferred from homology"/>
<accession>A0A0B5FTH0</accession>
<dbReference type="InterPro" id="IPR050723">
    <property type="entry name" value="CFA/CMAS"/>
</dbReference>
<dbReference type="STRING" id="483547.GSUB_08415"/>
<dbReference type="KEGG" id="gsb:GSUB_08415"/>
<dbReference type="CDD" id="cd02440">
    <property type="entry name" value="AdoMet_MTases"/>
    <property type="match status" value="1"/>
</dbReference>
<organism evidence="7 8">
    <name type="scientific">Geoalkalibacter subterraneus</name>
    <dbReference type="NCBI Taxonomy" id="483547"/>
    <lineage>
        <taxon>Bacteria</taxon>
        <taxon>Pseudomonadati</taxon>
        <taxon>Thermodesulfobacteriota</taxon>
        <taxon>Desulfuromonadia</taxon>
        <taxon>Desulfuromonadales</taxon>
        <taxon>Geoalkalibacteraceae</taxon>
        <taxon>Geoalkalibacter</taxon>
    </lineage>
</organism>
<evidence type="ECO:0000256" key="1">
    <source>
        <dbReference type="ARBA" id="ARBA00010815"/>
    </source>
</evidence>
<dbReference type="PANTHER" id="PTHR43667">
    <property type="entry name" value="CYCLOPROPANE-FATTY-ACYL-PHOSPHOLIPID SYNTHASE"/>
    <property type="match status" value="1"/>
</dbReference>
<evidence type="ECO:0000256" key="3">
    <source>
        <dbReference type="ARBA" id="ARBA00022679"/>
    </source>
</evidence>
<keyword evidence="5" id="KW-0443">Lipid metabolism</keyword>
<dbReference type="SUPFAM" id="SSF53335">
    <property type="entry name" value="S-adenosyl-L-methionine-dependent methyltransferases"/>
    <property type="match status" value="1"/>
</dbReference>
<dbReference type="AlphaFoldDB" id="A0A0B5FTH0"/>
<keyword evidence="2" id="KW-0489">Methyltransferase</keyword>
<sequence>MPAIFSFFDEVFNNASLPPFAIRLWEGSTWNYGNQDPKFTLELKHPGALDALFRRPTELTLGEAYIYDDFDIQGDLEACFYFGDHLIGQSRSMSEKLRLAGQIFRLRAVRRRGPAENQAARLRGRPHSRQRDAEAVRYHYDVSNDFYRLWLDQRMVYSCAFFHSPQDSLDEAQLRKLDYICRKLRLKPGERLLDIGCGWGGMIIHAAQNYGVNALGITLSEPQAQLANARIREAGLEDRCRVEVCDYRDLDESEPFDKLVSIGMFEHVGEQNLPTYFEKAYNLLKPGGVFLNHGITLSMMNPPTKGPTFIDKYVFPDGDLLPVSTSLRIAEQSRFEIRDVECLREHYALTLRNWVERLEANRDAAISLTSPVTYRIWRIYMSGSAHGFKTGRISLHQTLLARSESKEGPVPLTRCDWYRPCPNGHH</sequence>
<name>A0A0B5FTH0_9BACT</name>
<keyword evidence="3" id="KW-0808">Transferase</keyword>
<keyword evidence="4" id="KW-0949">S-adenosyl-L-methionine</keyword>
<comment type="similarity">
    <text evidence="1">Belongs to the CFA/CMAS family.</text>
</comment>
<dbReference type="Gene3D" id="3.40.50.150">
    <property type="entry name" value="Vaccinia Virus protein VP39"/>
    <property type="match status" value="1"/>
</dbReference>
<dbReference type="EMBL" id="CP010311">
    <property type="protein sequence ID" value="AJF07969.1"/>
    <property type="molecule type" value="Genomic_DNA"/>
</dbReference>
<dbReference type="GO" id="GO:0008168">
    <property type="term" value="F:methyltransferase activity"/>
    <property type="evidence" value="ECO:0007669"/>
    <property type="project" value="UniProtKB-KW"/>
</dbReference>
<evidence type="ECO:0000313" key="8">
    <source>
        <dbReference type="Proteomes" id="UP000035036"/>
    </source>
</evidence>
<evidence type="ECO:0000313" key="7">
    <source>
        <dbReference type="EMBL" id="AJF07969.1"/>
    </source>
</evidence>
<evidence type="ECO:0000256" key="2">
    <source>
        <dbReference type="ARBA" id="ARBA00022603"/>
    </source>
</evidence>
<gene>
    <name evidence="7" type="ORF">GSUB_08415</name>
</gene>
<dbReference type="Pfam" id="PF25371">
    <property type="entry name" value="DUF7884"/>
    <property type="match status" value="1"/>
</dbReference>
<dbReference type="PANTHER" id="PTHR43667:SF1">
    <property type="entry name" value="CYCLOPROPANE-FATTY-ACYL-PHOSPHOLIPID SYNTHASE"/>
    <property type="match status" value="1"/>
</dbReference>
<evidence type="ECO:0000256" key="4">
    <source>
        <dbReference type="ARBA" id="ARBA00022691"/>
    </source>
</evidence>
<dbReference type="InterPro" id="IPR057206">
    <property type="entry name" value="DUF7884"/>
</dbReference>
<evidence type="ECO:0000256" key="5">
    <source>
        <dbReference type="ARBA" id="ARBA00023098"/>
    </source>
</evidence>
<reference evidence="7 8" key="1">
    <citation type="journal article" date="2015" name="Genome Announc.">
        <title>Genomes of Geoalkalibacter ferrihydriticus Z-0531T and Geoalkalibacter subterraneus Red1T, Two Haloalkaliphilic Metal-Reducing Deltaproteobacteria.</title>
        <authorList>
            <person name="Badalamenti J.P."/>
            <person name="Krajmalnik-Brown R."/>
            <person name="Torres C.I."/>
            <person name="Bond D.R."/>
        </authorList>
    </citation>
    <scope>NUCLEOTIDE SEQUENCE [LARGE SCALE GENOMIC DNA]</scope>
    <source>
        <strain evidence="7 8">Red1</strain>
    </source>
</reference>
<keyword evidence="8" id="KW-1185">Reference proteome</keyword>
<dbReference type="GO" id="GO:0008610">
    <property type="term" value="P:lipid biosynthetic process"/>
    <property type="evidence" value="ECO:0007669"/>
    <property type="project" value="InterPro"/>
</dbReference>
<dbReference type="GO" id="GO:0032259">
    <property type="term" value="P:methylation"/>
    <property type="evidence" value="ECO:0007669"/>
    <property type="project" value="UniProtKB-KW"/>
</dbReference>
<dbReference type="InterPro" id="IPR029063">
    <property type="entry name" value="SAM-dependent_MTases_sf"/>
</dbReference>
<dbReference type="HOGENOM" id="CLU_026434_6_2_7"/>
<dbReference type="InterPro" id="IPR003333">
    <property type="entry name" value="CMAS"/>
</dbReference>
<dbReference type="Proteomes" id="UP000035036">
    <property type="component" value="Chromosome"/>
</dbReference>
<evidence type="ECO:0000259" key="6">
    <source>
        <dbReference type="Pfam" id="PF25371"/>
    </source>
</evidence>